<proteinExistence type="predicted"/>
<evidence type="ECO:0000256" key="1">
    <source>
        <dbReference type="SAM" id="MobiDB-lite"/>
    </source>
</evidence>
<sequence>MSKPVKPKSNTAGPAMTREQLDGADPKLAAAFIAFAEKLGQKARRLTDEDASTGKIAKEMREDGASFAAKVKPEKGS</sequence>
<name>A0ABS6SEW0_9SPHN</name>
<accession>A0ABS6SEW0</accession>
<gene>
    <name evidence="2" type="ORF">KCG44_09130</name>
</gene>
<evidence type="ECO:0000313" key="2">
    <source>
        <dbReference type="EMBL" id="MBV7256943.1"/>
    </source>
</evidence>
<dbReference type="RefSeq" id="WP_218445785.1">
    <property type="nucleotide sequence ID" value="NZ_JAGSPA010000003.1"/>
</dbReference>
<protein>
    <submittedName>
        <fullName evidence="2">Uncharacterized protein</fullName>
    </submittedName>
</protein>
<dbReference type="EMBL" id="JAGSPA010000003">
    <property type="protein sequence ID" value="MBV7256943.1"/>
    <property type="molecule type" value="Genomic_DNA"/>
</dbReference>
<feature type="region of interest" description="Disordered" evidence="1">
    <location>
        <begin position="1"/>
        <end position="23"/>
    </location>
</feature>
<keyword evidence="3" id="KW-1185">Reference proteome</keyword>
<reference evidence="2 3" key="1">
    <citation type="submission" date="2021-04" db="EMBL/GenBank/DDBJ databases">
        <authorList>
            <person name="Pira H."/>
            <person name="Risdian C."/>
            <person name="Wink J."/>
        </authorList>
    </citation>
    <scope>NUCLEOTIDE SEQUENCE [LARGE SCALE GENOMIC DNA]</scope>
    <source>
        <strain evidence="2 3">WHA3</strain>
    </source>
</reference>
<dbReference type="Proteomes" id="UP000722336">
    <property type="component" value="Unassembled WGS sequence"/>
</dbReference>
<organism evidence="2 3">
    <name type="scientific">Pacificimonas pallii</name>
    <dbReference type="NCBI Taxonomy" id="2827236"/>
    <lineage>
        <taxon>Bacteria</taxon>
        <taxon>Pseudomonadati</taxon>
        <taxon>Pseudomonadota</taxon>
        <taxon>Alphaproteobacteria</taxon>
        <taxon>Sphingomonadales</taxon>
        <taxon>Sphingosinicellaceae</taxon>
        <taxon>Pacificimonas</taxon>
    </lineage>
</organism>
<evidence type="ECO:0000313" key="3">
    <source>
        <dbReference type="Proteomes" id="UP000722336"/>
    </source>
</evidence>
<comment type="caution">
    <text evidence="2">The sequence shown here is derived from an EMBL/GenBank/DDBJ whole genome shotgun (WGS) entry which is preliminary data.</text>
</comment>